<accession>A0ACB6QAF4</accession>
<feature type="non-terminal residue" evidence="1">
    <location>
        <position position="1"/>
    </location>
</feature>
<keyword evidence="2" id="KW-1185">Reference proteome</keyword>
<comment type="caution">
    <text evidence="1">The sequence shown here is derived from an EMBL/GenBank/DDBJ whole genome shotgun (WGS) entry which is preliminary data.</text>
</comment>
<evidence type="ECO:0000313" key="1">
    <source>
        <dbReference type="EMBL" id="KAF2463130.1"/>
    </source>
</evidence>
<gene>
    <name evidence="1" type="ORF">BDR25DRAFT_246289</name>
</gene>
<protein>
    <submittedName>
        <fullName evidence="1">Uncharacterized protein</fullName>
    </submittedName>
</protein>
<dbReference type="Proteomes" id="UP000799755">
    <property type="component" value="Unassembled WGS sequence"/>
</dbReference>
<dbReference type="EMBL" id="MU003553">
    <property type="protein sequence ID" value="KAF2463130.1"/>
    <property type="molecule type" value="Genomic_DNA"/>
</dbReference>
<name>A0ACB6QAF4_9PLEO</name>
<sequence>GPRCGGFAGLPCPDGLKCVDDPRDDCDPKHGGADCIGVCVGPRIACGGLKGLSCPTNYTCIDDPTDGCDPAKGGADCGGICIWSGGILEA</sequence>
<evidence type="ECO:0000313" key="2">
    <source>
        <dbReference type="Proteomes" id="UP000799755"/>
    </source>
</evidence>
<reference evidence="1" key="1">
    <citation type="journal article" date="2020" name="Stud. Mycol.">
        <title>101 Dothideomycetes genomes: a test case for predicting lifestyles and emergence of pathogens.</title>
        <authorList>
            <person name="Haridas S."/>
            <person name="Albert R."/>
            <person name="Binder M."/>
            <person name="Bloem J."/>
            <person name="Labutti K."/>
            <person name="Salamov A."/>
            <person name="Andreopoulos B."/>
            <person name="Baker S."/>
            <person name="Barry K."/>
            <person name="Bills G."/>
            <person name="Bluhm B."/>
            <person name="Cannon C."/>
            <person name="Castanera R."/>
            <person name="Culley D."/>
            <person name="Daum C."/>
            <person name="Ezra D."/>
            <person name="Gonzalez J."/>
            <person name="Henrissat B."/>
            <person name="Kuo A."/>
            <person name="Liang C."/>
            <person name="Lipzen A."/>
            <person name="Lutzoni F."/>
            <person name="Magnuson J."/>
            <person name="Mondo S."/>
            <person name="Nolan M."/>
            <person name="Ohm R."/>
            <person name="Pangilinan J."/>
            <person name="Park H.-J."/>
            <person name="Ramirez L."/>
            <person name="Alfaro M."/>
            <person name="Sun H."/>
            <person name="Tritt A."/>
            <person name="Yoshinaga Y."/>
            <person name="Zwiers L.-H."/>
            <person name="Turgeon B."/>
            <person name="Goodwin S."/>
            <person name="Spatafora J."/>
            <person name="Crous P."/>
            <person name="Grigoriev I."/>
        </authorList>
    </citation>
    <scope>NUCLEOTIDE SEQUENCE</scope>
    <source>
        <strain evidence="1">ATCC 200398</strain>
    </source>
</reference>
<organism evidence="1 2">
    <name type="scientific">Lindgomyces ingoldianus</name>
    <dbReference type="NCBI Taxonomy" id="673940"/>
    <lineage>
        <taxon>Eukaryota</taxon>
        <taxon>Fungi</taxon>
        <taxon>Dikarya</taxon>
        <taxon>Ascomycota</taxon>
        <taxon>Pezizomycotina</taxon>
        <taxon>Dothideomycetes</taxon>
        <taxon>Pleosporomycetidae</taxon>
        <taxon>Pleosporales</taxon>
        <taxon>Lindgomycetaceae</taxon>
        <taxon>Lindgomyces</taxon>
    </lineage>
</organism>
<proteinExistence type="predicted"/>